<feature type="non-terminal residue" evidence="2">
    <location>
        <position position="1"/>
    </location>
</feature>
<keyword evidence="3" id="KW-1185">Reference proteome</keyword>
<dbReference type="Proteomes" id="UP000265520">
    <property type="component" value="Unassembled WGS sequence"/>
</dbReference>
<name>A0A392VHG9_9FABA</name>
<accession>A0A392VHG9</accession>
<dbReference type="EMBL" id="LXQA011149505">
    <property type="protein sequence ID" value="MCI86789.1"/>
    <property type="molecule type" value="Genomic_DNA"/>
</dbReference>
<organism evidence="2 3">
    <name type="scientific">Trifolium medium</name>
    <dbReference type="NCBI Taxonomy" id="97028"/>
    <lineage>
        <taxon>Eukaryota</taxon>
        <taxon>Viridiplantae</taxon>
        <taxon>Streptophyta</taxon>
        <taxon>Embryophyta</taxon>
        <taxon>Tracheophyta</taxon>
        <taxon>Spermatophyta</taxon>
        <taxon>Magnoliopsida</taxon>
        <taxon>eudicotyledons</taxon>
        <taxon>Gunneridae</taxon>
        <taxon>Pentapetalae</taxon>
        <taxon>rosids</taxon>
        <taxon>fabids</taxon>
        <taxon>Fabales</taxon>
        <taxon>Fabaceae</taxon>
        <taxon>Papilionoideae</taxon>
        <taxon>50 kb inversion clade</taxon>
        <taxon>NPAAA clade</taxon>
        <taxon>Hologalegina</taxon>
        <taxon>IRL clade</taxon>
        <taxon>Trifolieae</taxon>
        <taxon>Trifolium</taxon>
    </lineage>
</organism>
<sequence length="71" mass="7645">KRDMRVREDDDSVGERDNRDDLHNHLCRGLDCGFLLSLVSISNRDQDLDDGDADGVDDDGISGVDAGGGSP</sequence>
<dbReference type="AlphaFoldDB" id="A0A392VHG9"/>
<feature type="compositionally biased region" description="Acidic residues" evidence="1">
    <location>
        <begin position="47"/>
        <end position="60"/>
    </location>
</feature>
<feature type="region of interest" description="Disordered" evidence="1">
    <location>
        <begin position="1"/>
        <end position="22"/>
    </location>
</feature>
<comment type="caution">
    <text evidence="2">The sequence shown here is derived from an EMBL/GenBank/DDBJ whole genome shotgun (WGS) entry which is preliminary data.</text>
</comment>
<feature type="region of interest" description="Disordered" evidence="1">
    <location>
        <begin position="46"/>
        <end position="71"/>
    </location>
</feature>
<protein>
    <submittedName>
        <fullName evidence="2">Uncharacterized protein</fullName>
    </submittedName>
</protein>
<proteinExistence type="predicted"/>
<feature type="non-terminal residue" evidence="2">
    <location>
        <position position="71"/>
    </location>
</feature>
<evidence type="ECO:0000313" key="3">
    <source>
        <dbReference type="Proteomes" id="UP000265520"/>
    </source>
</evidence>
<evidence type="ECO:0000313" key="2">
    <source>
        <dbReference type="EMBL" id="MCI86789.1"/>
    </source>
</evidence>
<reference evidence="2 3" key="1">
    <citation type="journal article" date="2018" name="Front. Plant Sci.">
        <title>Red Clover (Trifolium pratense) and Zigzag Clover (T. medium) - A Picture of Genomic Similarities and Differences.</title>
        <authorList>
            <person name="Dluhosova J."/>
            <person name="Istvanek J."/>
            <person name="Nedelnik J."/>
            <person name="Repkova J."/>
        </authorList>
    </citation>
    <scope>NUCLEOTIDE SEQUENCE [LARGE SCALE GENOMIC DNA]</scope>
    <source>
        <strain evidence="3">cv. 10/8</strain>
        <tissue evidence="2">Leaf</tissue>
    </source>
</reference>
<evidence type="ECO:0000256" key="1">
    <source>
        <dbReference type="SAM" id="MobiDB-lite"/>
    </source>
</evidence>